<evidence type="ECO:0000313" key="4">
    <source>
        <dbReference type="Proteomes" id="UP001634394"/>
    </source>
</evidence>
<keyword evidence="2" id="KW-1133">Transmembrane helix</keyword>
<accession>A0ABD3XHD8</accession>
<evidence type="ECO:0000313" key="3">
    <source>
        <dbReference type="EMBL" id="KAL3884838.1"/>
    </source>
</evidence>
<name>A0ABD3XHD8_SINWO</name>
<dbReference type="EMBL" id="JBJQND010000002">
    <property type="protein sequence ID" value="KAL3884838.1"/>
    <property type="molecule type" value="Genomic_DNA"/>
</dbReference>
<dbReference type="AlphaFoldDB" id="A0ABD3XHD8"/>
<proteinExistence type="predicted"/>
<comment type="caution">
    <text evidence="3">The sequence shown here is derived from an EMBL/GenBank/DDBJ whole genome shotgun (WGS) entry which is preliminary data.</text>
</comment>
<gene>
    <name evidence="3" type="ORF">ACJMK2_024939</name>
</gene>
<reference evidence="3 4" key="1">
    <citation type="submission" date="2024-11" db="EMBL/GenBank/DDBJ databases">
        <title>Chromosome-level genome assembly of the freshwater bivalve Anodonta woodiana.</title>
        <authorList>
            <person name="Chen X."/>
        </authorList>
    </citation>
    <scope>NUCLEOTIDE SEQUENCE [LARGE SCALE GENOMIC DNA]</scope>
    <source>
        <strain evidence="3">MN2024</strain>
        <tissue evidence="3">Gills</tissue>
    </source>
</reference>
<feature type="transmembrane region" description="Helical" evidence="2">
    <location>
        <begin position="261"/>
        <end position="288"/>
    </location>
</feature>
<sequence length="398" mass="45026">MDIVTKLWMPFIAFVTCHAKDWKHEVYRQGENATICIDIQTSTGKGILEITFTSYTSNKLAILVMLYVQMEEKADYNRKYTGRVHHVKTLNASFSFILQHVDFVDSGQYTALENSREVGKASIIVPRRLLLADYHKLLIMSFMCTTANISAIKIDMITSTRTIRVVKYDVRKGQCIDNEGQYIQRVQNCAFTGKNFSFTFRDVSWLDKGVYAAWDSTDILLDSVLLDVHESNEISSMESPHGYFNSGCVTIPACPDAENEVWVRLVFAAVGVALTIPLTVASTLLILWKKGSFQINRGLDINSDQNLKMVPSSKKTTKTADADVREYEEPRSNTTDRRIYLEPIGIATLNTEDHNLSGSCSKEYEKLHPYGNQGNNTYSSLGPEHIIEVSKRPILRFN</sequence>
<evidence type="ECO:0000256" key="1">
    <source>
        <dbReference type="SAM" id="MobiDB-lite"/>
    </source>
</evidence>
<feature type="compositionally biased region" description="Basic and acidic residues" evidence="1">
    <location>
        <begin position="318"/>
        <end position="333"/>
    </location>
</feature>
<evidence type="ECO:0000256" key="2">
    <source>
        <dbReference type="SAM" id="Phobius"/>
    </source>
</evidence>
<organism evidence="3 4">
    <name type="scientific">Sinanodonta woodiana</name>
    <name type="common">Chinese pond mussel</name>
    <name type="synonym">Anodonta woodiana</name>
    <dbReference type="NCBI Taxonomy" id="1069815"/>
    <lineage>
        <taxon>Eukaryota</taxon>
        <taxon>Metazoa</taxon>
        <taxon>Spiralia</taxon>
        <taxon>Lophotrochozoa</taxon>
        <taxon>Mollusca</taxon>
        <taxon>Bivalvia</taxon>
        <taxon>Autobranchia</taxon>
        <taxon>Heteroconchia</taxon>
        <taxon>Palaeoheterodonta</taxon>
        <taxon>Unionida</taxon>
        <taxon>Unionoidea</taxon>
        <taxon>Unionidae</taxon>
        <taxon>Unioninae</taxon>
        <taxon>Sinanodonta</taxon>
    </lineage>
</organism>
<keyword evidence="2" id="KW-0812">Transmembrane</keyword>
<protein>
    <submittedName>
        <fullName evidence="3">Uncharacterized protein</fullName>
    </submittedName>
</protein>
<keyword evidence="2" id="KW-0472">Membrane</keyword>
<feature type="region of interest" description="Disordered" evidence="1">
    <location>
        <begin position="312"/>
        <end position="333"/>
    </location>
</feature>
<keyword evidence="4" id="KW-1185">Reference proteome</keyword>
<dbReference type="Proteomes" id="UP001634394">
    <property type="component" value="Unassembled WGS sequence"/>
</dbReference>